<dbReference type="EMBL" id="CP028324">
    <property type="protein sequence ID" value="AVR97257.1"/>
    <property type="molecule type" value="Genomic_DNA"/>
</dbReference>
<dbReference type="AlphaFoldDB" id="A0A2R4CC99"/>
<accession>A0A2R4CC99</accession>
<evidence type="ECO:0000256" key="1">
    <source>
        <dbReference type="SAM" id="Phobius"/>
    </source>
</evidence>
<reference evidence="2 3" key="1">
    <citation type="submission" date="2018-03" db="EMBL/GenBank/DDBJ databases">
        <title>Massilia armeniaca sp. nov., isolated from desert soil.</title>
        <authorList>
            <person name="Huang H."/>
            <person name="Ren M."/>
        </authorList>
    </citation>
    <scope>NUCLEOTIDE SEQUENCE [LARGE SCALE GENOMIC DNA]</scope>
    <source>
        <strain evidence="2 3">ZMN-3</strain>
    </source>
</reference>
<sequence length="107" mass="11293">MKFSTKAALLSALLFPGLGQALVLKRPKRALCFIVPALLAMLWLLRAAYTAASRIVDQITAGTLPLDPVLIQQQIEATNTGPGGNLAAAVLLVAWLGSILDALFVKP</sequence>
<dbReference type="Proteomes" id="UP000240505">
    <property type="component" value="Chromosome"/>
</dbReference>
<organism evidence="2 3">
    <name type="scientific">Pseudoduganella armeniaca</name>
    <dbReference type="NCBI Taxonomy" id="2072590"/>
    <lineage>
        <taxon>Bacteria</taxon>
        <taxon>Pseudomonadati</taxon>
        <taxon>Pseudomonadota</taxon>
        <taxon>Betaproteobacteria</taxon>
        <taxon>Burkholderiales</taxon>
        <taxon>Oxalobacteraceae</taxon>
        <taxon>Telluria group</taxon>
        <taxon>Pseudoduganella</taxon>
    </lineage>
</organism>
<name>A0A2R4CC99_9BURK</name>
<keyword evidence="1" id="KW-0472">Membrane</keyword>
<protein>
    <recommendedName>
        <fullName evidence="4">DUF5683 domain-containing protein</fullName>
    </recommendedName>
</protein>
<proteinExistence type="predicted"/>
<keyword evidence="1" id="KW-1133">Transmembrane helix</keyword>
<evidence type="ECO:0008006" key="4">
    <source>
        <dbReference type="Google" id="ProtNLM"/>
    </source>
</evidence>
<gene>
    <name evidence="2" type="ORF">C9I28_17625</name>
</gene>
<evidence type="ECO:0000313" key="3">
    <source>
        <dbReference type="Proteomes" id="UP000240505"/>
    </source>
</evidence>
<feature type="transmembrane region" description="Helical" evidence="1">
    <location>
        <begin position="86"/>
        <end position="105"/>
    </location>
</feature>
<keyword evidence="1" id="KW-0812">Transmembrane</keyword>
<evidence type="ECO:0000313" key="2">
    <source>
        <dbReference type="EMBL" id="AVR97257.1"/>
    </source>
</evidence>
<feature type="transmembrane region" description="Helical" evidence="1">
    <location>
        <begin position="31"/>
        <end position="49"/>
    </location>
</feature>
<keyword evidence="3" id="KW-1185">Reference proteome</keyword>
<dbReference type="KEGG" id="masz:C9I28_17625"/>
<dbReference type="OrthoDB" id="8704084at2"/>